<evidence type="ECO:0000256" key="3">
    <source>
        <dbReference type="ARBA" id="ARBA00023163"/>
    </source>
</evidence>
<evidence type="ECO:0000256" key="1">
    <source>
        <dbReference type="ARBA" id="ARBA00023015"/>
    </source>
</evidence>
<keyword evidence="2 5" id="KW-0238">DNA-binding</keyword>
<dbReference type="InterPro" id="IPR036390">
    <property type="entry name" value="WH_DNA-bd_sf"/>
</dbReference>
<dbReference type="EMBL" id="SLWY01000020">
    <property type="protein sequence ID" value="TCO79228.1"/>
    <property type="molecule type" value="Genomic_DNA"/>
</dbReference>
<dbReference type="PANTHER" id="PTHR33164:SF87">
    <property type="entry name" value="MULTIPLE ANTIBIOTIC RESISTANCE PROTEIN MARR"/>
    <property type="match status" value="1"/>
</dbReference>
<dbReference type="InterPro" id="IPR039422">
    <property type="entry name" value="MarR/SlyA-like"/>
</dbReference>
<evidence type="ECO:0000313" key="6">
    <source>
        <dbReference type="Proteomes" id="UP000295765"/>
    </source>
</evidence>
<proteinExistence type="predicted"/>
<dbReference type="Pfam" id="PF01047">
    <property type="entry name" value="MarR"/>
    <property type="match status" value="1"/>
</dbReference>
<dbReference type="SUPFAM" id="SSF46785">
    <property type="entry name" value="Winged helix' DNA-binding domain"/>
    <property type="match status" value="1"/>
</dbReference>
<dbReference type="InterPro" id="IPR023187">
    <property type="entry name" value="Tscrpt_reg_MarR-type_CS"/>
</dbReference>
<dbReference type="Proteomes" id="UP000295765">
    <property type="component" value="Unassembled WGS sequence"/>
</dbReference>
<dbReference type="InterPro" id="IPR000835">
    <property type="entry name" value="HTH_MarR-typ"/>
</dbReference>
<evidence type="ECO:0000313" key="5">
    <source>
        <dbReference type="EMBL" id="TCO79228.1"/>
    </source>
</evidence>
<dbReference type="PROSITE" id="PS50995">
    <property type="entry name" value="HTH_MARR_2"/>
    <property type="match status" value="1"/>
</dbReference>
<dbReference type="GO" id="GO:0006950">
    <property type="term" value="P:response to stress"/>
    <property type="evidence" value="ECO:0007669"/>
    <property type="project" value="TreeGrafter"/>
</dbReference>
<dbReference type="PROSITE" id="PS01117">
    <property type="entry name" value="HTH_MARR_1"/>
    <property type="match status" value="1"/>
</dbReference>
<dbReference type="RefSeq" id="WP_132544748.1">
    <property type="nucleotide sequence ID" value="NZ_SLWY01000020.1"/>
</dbReference>
<dbReference type="OrthoDB" id="6195716at2"/>
<dbReference type="PRINTS" id="PR00598">
    <property type="entry name" value="HTHMARR"/>
</dbReference>
<feature type="domain" description="HTH marR-type" evidence="4">
    <location>
        <begin position="29"/>
        <end position="161"/>
    </location>
</feature>
<comment type="caution">
    <text evidence="5">The sequence shown here is derived from an EMBL/GenBank/DDBJ whole genome shotgun (WGS) entry which is preliminary data.</text>
</comment>
<reference evidence="5 6" key="1">
    <citation type="submission" date="2019-03" db="EMBL/GenBank/DDBJ databases">
        <title>Genomic Encyclopedia of Type Strains, Phase IV (KMG-IV): sequencing the most valuable type-strain genomes for metagenomic binning, comparative biology and taxonomic classification.</title>
        <authorList>
            <person name="Goeker M."/>
        </authorList>
    </citation>
    <scope>NUCLEOTIDE SEQUENCE [LARGE SCALE GENOMIC DNA]</scope>
    <source>
        <strain evidence="5 6">DSM 25287</strain>
    </source>
</reference>
<accession>A0A4R2L917</accession>
<dbReference type="InterPro" id="IPR036388">
    <property type="entry name" value="WH-like_DNA-bd_sf"/>
</dbReference>
<gene>
    <name evidence="5" type="ORF">EV699_1206</name>
</gene>
<evidence type="ECO:0000256" key="2">
    <source>
        <dbReference type="ARBA" id="ARBA00023125"/>
    </source>
</evidence>
<organism evidence="5 6">
    <name type="scientific">Plasticicumulans lactativorans</name>
    <dbReference type="NCBI Taxonomy" id="1133106"/>
    <lineage>
        <taxon>Bacteria</taxon>
        <taxon>Pseudomonadati</taxon>
        <taxon>Pseudomonadota</taxon>
        <taxon>Gammaproteobacteria</taxon>
        <taxon>Candidatus Competibacteraceae</taxon>
        <taxon>Plasticicumulans</taxon>
    </lineage>
</organism>
<dbReference type="PANTHER" id="PTHR33164">
    <property type="entry name" value="TRANSCRIPTIONAL REGULATOR, MARR FAMILY"/>
    <property type="match status" value="1"/>
</dbReference>
<keyword evidence="3" id="KW-0804">Transcription</keyword>
<protein>
    <submittedName>
        <fullName evidence="5">DNA-binding MarR family transcriptional regulator</fullName>
    </submittedName>
</protein>
<sequence length="165" mass="18303">MQTLIEPPVADTVDTSTGDLYSVDSYRLDESVGYLLRQAVNRLTAMVDAEMAPHDITSAQWATLLNLANGCADTAGDLCRQIGADTGAMTRMLDRLEAKGLIRRVRCNNDRRVVRLSITDEGRKLCDLLPAVAVKVLNRHLRGFNQQELAQFKDFLRRVIANADA</sequence>
<dbReference type="GO" id="GO:0003700">
    <property type="term" value="F:DNA-binding transcription factor activity"/>
    <property type="evidence" value="ECO:0007669"/>
    <property type="project" value="InterPro"/>
</dbReference>
<dbReference type="SMART" id="SM00347">
    <property type="entry name" value="HTH_MARR"/>
    <property type="match status" value="1"/>
</dbReference>
<name>A0A4R2L917_9GAMM</name>
<evidence type="ECO:0000259" key="4">
    <source>
        <dbReference type="PROSITE" id="PS50995"/>
    </source>
</evidence>
<dbReference type="Gene3D" id="1.10.10.10">
    <property type="entry name" value="Winged helix-like DNA-binding domain superfamily/Winged helix DNA-binding domain"/>
    <property type="match status" value="1"/>
</dbReference>
<dbReference type="GO" id="GO:0003677">
    <property type="term" value="F:DNA binding"/>
    <property type="evidence" value="ECO:0007669"/>
    <property type="project" value="UniProtKB-KW"/>
</dbReference>
<dbReference type="AlphaFoldDB" id="A0A4R2L917"/>
<keyword evidence="6" id="KW-1185">Reference proteome</keyword>
<keyword evidence="1" id="KW-0805">Transcription regulation</keyword>